<dbReference type="EMBL" id="FNDG01000001">
    <property type="protein sequence ID" value="SDG86547.1"/>
    <property type="molecule type" value="Genomic_DNA"/>
</dbReference>
<sequence length="70" mass="7966">MSETSRRLIRRAIADLARSQCASVQHRAINFAYATGMIELAYAENLITDAEHDDFRRQADIADNQEARRA</sequence>
<dbReference type="AlphaFoldDB" id="A0A1G7XQT9"/>
<protein>
    <submittedName>
        <fullName evidence="1">Uncharacterized protein</fullName>
    </submittedName>
</protein>
<evidence type="ECO:0000313" key="1">
    <source>
        <dbReference type="EMBL" id="SDG86547.1"/>
    </source>
</evidence>
<dbReference type="Proteomes" id="UP000198606">
    <property type="component" value="Unassembled WGS sequence"/>
</dbReference>
<evidence type="ECO:0000313" key="2">
    <source>
        <dbReference type="Proteomes" id="UP000198606"/>
    </source>
</evidence>
<organism evidence="1 2">
    <name type="scientific">Phytopseudomonas flavescens</name>
    <dbReference type="NCBI Taxonomy" id="29435"/>
    <lineage>
        <taxon>Bacteria</taxon>
        <taxon>Pseudomonadati</taxon>
        <taxon>Pseudomonadota</taxon>
        <taxon>Gammaproteobacteria</taxon>
        <taxon>Pseudomonadales</taxon>
        <taxon>Pseudomonadaceae</taxon>
        <taxon>Phytopseudomonas</taxon>
    </lineage>
</organism>
<proteinExistence type="predicted"/>
<reference evidence="1 2" key="1">
    <citation type="submission" date="2016-10" db="EMBL/GenBank/DDBJ databases">
        <authorList>
            <person name="de Groot N.N."/>
        </authorList>
    </citation>
    <scope>NUCLEOTIDE SEQUENCE [LARGE SCALE GENOMIC DNA]</scope>
    <source>
        <strain evidence="1 2">LMG 18387</strain>
    </source>
</reference>
<name>A0A1G7XQT9_9GAMM</name>
<dbReference type="STRING" id="29435.SAMN05216588_101234"/>
<gene>
    <name evidence="1" type="ORF">SAMN05216588_101234</name>
</gene>
<accession>A0A1G7XQT9</accession>
<dbReference type="RefSeq" id="WP_084305471.1">
    <property type="nucleotide sequence ID" value="NZ_FNDG01000001.1"/>
</dbReference>